<feature type="repeat" description="ANK" evidence="3">
    <location>
        <begin position="168"/>
        <end position="200"/>
    </location>
</feature>
<keyword evidence="1" id="KW-0677">Repeat</keyword>
<accession>A0A3Q2UTE2</accession>
<dbReference type="Gene3D" id="1.25.40.20">
    <property type="entry name" value="Ankyrin repeat-containing domain"/>
    <property type="match status" value="1"/>
</dbReference>
<dbReference type="PRINTS" id="PR01415">
    <property type="entry name" value="ANKYRIN"/>
</dbReference>
<dbReference type="AlphaFoldDB" id="A0A3Q2UTE2"/>
<dbReference type="Pfam" id="PF12796">
    <property type="entry name" value="Ank_2"/>
    <property type="match status" value="1"/>
</dbReference>
<dbReference type="InterPro" id="IPR050776">
    <property type="entry name" value="Ank_Repeat/CDKN_Inhibitor"/>
</dbReference>
<evidence type="ECO:0000313" key="5">
    <source>
        <dbReference type="Proteomes" id="UP000264840"/>
    </source>
</evidence>
<dbReference type="PROSITE" id="PS50088">
    <property type="entry name" value="ANK_REPEAT"/>
    <property type="match status" value="3"/>
</dbReference>
<dbReference type="PROSITE" id="PS50297">
    <property type="entry name" value="ANK_REP_REGION"/>
    <property type="match status" value="3"/>
</dbReference>
<name>A0A3Q2UTE2_HAPBU</name>
<sequence length="396" mass="42585">MLADRAALRRMVQWKAAGVTNSRTQQQCAPWDRCGGDKRFRLPSLSSLMSGGLEARFSGDDVFVSRFPVHRACRDGDVGALVLLLQQLSNHIHLTAEDSFYGWTPIHWAAHYGQLECVMHLVEMGCEVNRVTSRFNQTPTHTAAFGGHPHCVVWLTQAGADVNKQDFVGEAPIHKAARSGSLECIQVLLIAGAKPHLENASGQTAADLAHAQGFHDCFCFISNAQKHLQQRNEGNVVQNGGGAPCGLGALSRKRQLAALDAGHLKKAKRADGMLVQSSALEELEAMSLELSADFNNGHLHAAPPPLSPNSHSPPRCRRASAEMCGSLHLSSSPGGCVSNWPACLGPTGVDCGDFLHYGHYHGFGDTAEELSDSSCIRAEHPSKQAVDGSIHLYHGS</sequence>
<feature type="repeat" description="ANK" evidence="3">
    <location>
        <begin position="101"/>
        <end position="133"/>
    </location>
</feature>
<feature type="repeat" description="ANK" evidence="3">
    <location>
        <begin position="135"/>
        <end position="167"/>
    </location>
</feature>
<dbReference type="STRING" id="8153.ENSHBUP00000000722"/>
<keyword evidence="2 3" id="KW-0040">ANK repeat</keyword>
<dbReference type="Pfam" id="PF00023">
    <property type="entry name" value="Ank"/>
    <property type="match status" value="1"/>
</dbReference>
<dbReference type="OMA" id="ILNGVHQ"/>
<dbReference type="Proteomes" id="UP000264840">
    <property type="component" value="Unplaced"/>
</dbReference>
<dbReference type="PANTHER" id="PTHR24201:SF17">
    <property type="entry name" value="ANKYRIN REPEAT DOMAIN-CONTAINING PROTEIN 10-LIKE ISOFORM X1"/>
    <property type="match status" value="1"/>
</dbReference>
<dbReference type="InterPro" id="IPR036770">
    <property type="entry name" value="Ankyrin_rpt-contain_sf"/>
</dbReference>
<dbReference type="InterPro" id="IPR002110">
    <property type="entry name" value="Ankyrin_rpt"/>
</dbReference>
<dbReference type="SMART" id="SM00248">
    <property type="entry name" value="ANK"/>
    <property type="match status" value="3"/>
</dbReference>
<dbReference type="PANTHER" id="PTHR24201">
    <property type="entry name" value="ANK_REP_REGION DOMAIN-CONTAINING PROTEIN"/>
    <property type="match status" value="1"/>
</dbReference>
<dbReference type="Ensembl" id="ENSHBUT00000014995.1">
    <property type="protein sequence ID" value="ENSHBUP00000000722.1"/>
    <property type="gene ID" value="ENSHBUG00000001911.1"/>
</dbReference>
<dbReference type="GeneID" id="102311727"/>
<protein>
    <submittedName>
        <fullName evidence="4">Ankyrin repeat domain 10a</fullName>
    </submittedName>
</protein>
<dbReference type="SUPFAM" id="SSF48403">
    <property type="entry name" value="Ankyrin repeat"/>
    <property type="match status" value="1"/>
</dbReference>
<evidence type="ECO:0000256" key="1">
    <source>
        <dbReference type="ARBA" id="ARBA00022737"/>
    </source>
</evidence>
<reference evidence="4" key="1">
    <citation type="submission" date="2025-08" db="UniProtKB">
        <authorList>
            <consortium name="Ensembl"/>
        </authorList>
    </citation>
    <scope>IDENTIFICATION</scope>
</reference>
<keyword evidence="5" id="KW-1185">Reference proteome</keyword>
<organism evidence="4 5">
    <name type="scientific">Haplochromis burtoni</name>
    <name type="common">Burton's mouthbrooder</name>
    <name type="synonym">Chromis burtoni</name>
    <dbReference type="NCBI Taxonomy" id="8153"/>
    <lineage>
        <taxon>Eukaryota</taxon>
        <taxon>Metazoa</taxon>
        <taxon>Chordata</taxon>
        <taxon>Craniata</taxon>
        <taxon>Vertebrata</taxon>
        <taxon>Euteleostomi</taxon>
        <taxon>Actinopterygii</taxon>
        <taxon>Neopterygii</taxon>
        <taxon>Teleostei</taxon>
        <taxon>Neoteleostei</taxon>
        <taxon>Acanthomorphata</taxon>
        <taxon>Ovalentaria</taxon>
        <taxon>Cichlomorphae</taxon>
        <taxon>Cichliformes</taxon>
        <taxon>Cichlidae</taxon>
        <taxon>African cichlids</taxon>
        <taxon>Pseudocrenilabrinae</taxon>
        <taxon>Haplochromini</taxon>
        <taxon>Haplochromis</taxon>
    </lineage>
</organism>
<dbReference type="RefSeq" id="XP_042082232.1">
    <property type="nucleotide sequence ID" value="XM_042226298.1"/>
</dbReference>
<evidence type="ECO:0000256" key="2">
    <source>
        <dbReference type="ARBA" id="ARBA00023043"/>
    </source>
</evidence>
<evidence type="ECO:0000256" key="3">
    <source>
        <dbReference type="PROSITE-ProRule" id="PRU00023"/>
    </source>
</evidence>
<proteinExistence type="predicted"/>
<reference evidence="4" key="2">
    <citation type="submission" date="2025-09" db="UniProtKB">
        <authorList>
            <consortium name="Ensembl"/>
        </authorList>
    </citation>
    <scope>IDENTIFICATION</scope>
</reference>
<dbReference type="GeneTree" id="ENSGT00940000156564"/>
<evidence type="ECO:0000313" key="4">
    <source>
        <dbReference type="Ensembl" id="ENSHBUP00000000722.1"/>
    </source>
</evidence>